<dbReference type="Proteomes" id="UP001222325">
    <property type="component" value="Unassembled WGS sequence"/>
</dbReference>
<dbReference type="AlphaFoldDB" id="A0AAD6XML2"/>
<accession>A0AAD6XML2</accession>
<keyword evidence="1" id="KW-1133">Transmembrane helix</keyword>
<feature type="transmembrane region" description="Helical" evidence="1">
    <location>
        <begin position="20"/>
        <end position="38"/>
    </location>
</feature>
<feature type="non-terminal residue" evidence="3">
    <location>
        <position position="253"/>
    </location>
</feature>
<feature type="transmembrane region" description="Helical" evidence="1">
    <location>
        <begin position="58"/>
        <end position="75"/>
    </location>
</feature>
<proteinExistence type="predicted"/>
<dbReference type="InterPro" id="IPR045340">
    <property type="entry name" value="DUF6533"/>
</dbReference>
<gene>
    <name evidence="3" type="ORF">B0H15DRAFT_1025123</name>
</gene>
<keyword evidence="4" id="KW-1185">Reference proteome</keyword>
<sequence>MSDFRSLLKELETVLAHTAISRYAIVSSLCLFTYDFILTFPVEVEYFWGSPRSFVKGLFFWNRYFVVPVIAYLSFYRTLKIIISALFCIAISSELAIAITKLVTDTVSIQAIPLLVDPLSLCVETIPKFLILYPLPSMIFDAILLALVIYKAYLIQHDETSATANRAWTGARLVRIMFRDSVVYFACTFGVNLFNMLVWALGPYDLFTVGTAWAVTVPVMAANRILFNMRKVYHTNASETLGTLDIGTEFQVA</sequence>
<name>A0AAD6XML2_9AGAR</name>
<feature type="transmembrane region" description="Helical" evidence="1">
    <location>
        <begin position="207"/>
        <end position="227"/>
    </location>
</feature>
<evidence type="ECO:0000313" key="3">
    <source>
        <dbReference type="EMBL" id="KAJ7080589.1"/>
    </source>
</evidence>
<feature type="domain" description="DUF6533" evidence="2">
    <location>
        <begin position="23"/>
        <end position="66"/>
    </location>
</feature>
<evidence type="ECO:0000313" key="4">
    <source>
        <dbReference type="Proteomes" id="UP001222325"/>
    </source>
</evidence>
<comment type="caution">
    <text evidence="3">The sequence shown here is derived from an EMBL/GenBank/DDBJ whole genome shotgun (WGS) entry which is preliminary data.</text>
</comment>
<dbReference type="Pfam" id="PF20151">
    <property type="entry name" value="DUF6533"/>
    <property type="match status" value="1"/>
</dbReference>
<organism evidence="3 4">
    <name type="scientific">Mycena belliarum</name>
    <dbReference type="NCBI Taxonomy" id="1033014"/>
    <lineage>
        <taxon>Eukaryota</taxon>
        <taxon>Fungi</taxon>
        <taxon>Dikarya</taxon>
        <taxon>Basidiomycota</taxon>
        <taxon>Agaricomycotina</taxon>
        <taxon>Agaricomycetes</taxon>
        <taxon>Agaricomycetidae</taxon>
        <taxon>Agaricales</taxon>
        <taxon>Marasmiineae</taxon>
        <taxon>Mycenaceae</taxon>
        <taxon>Mycena</taxon>
    </lineage>
</organism>
<dbReference type="EMBL" id="JARJCN010000054">
    <property type="protein sequence ID" value="KAJ7080589.1"/>
    <property type="molecule type" value="Genomic_DNA"/>
</dbReference>
<feature type="transmembrane region" description="Helical" evidence="1">
    <location>
        <begin position="130"/>
        <end position="150"/>
    </location>
</feature>
<evidence type="ECO:0000259" key="2">
    <source>
        <dbReference type="Pfam" id="PF20151"/>
    </source>
</evidence>
<reference evidence="3" key="1">
    <citation type="submission" date="2023-03" db="EMBL/GenBank/DDBJ databases">
        <title>Massive genome expansion in bonnet fungi (Mycena s.s.) driven by repeated elements and novel gene families across ecological guilds.</title>
        <authorList>
            <consortium name="Lawrence Berkeley National Laboratory"/>
            <person name="Harder C.B."/>
            <person name="Miyauchi S."/>
            <person name="Viragh M."/>
            <person name="Kuo A."/>
            <person name="Thoen E."/>
            <person name="Andreopoulos B."/>
            <person name="Lu D."/>
            <person name="Skrede I."/>
            <person name="Drula E."/>
            <person name="Henrissat B."/>
            <person name="Morin E."/>
            <person name="Kohler A."/>
            <person name="Barry K."/>
            <person name="LaButti K."/>
            <person name="Morin E."/>
            <person name="Salamov A."/>
            <person name="Lipzen A."/>
            <person name="Mereny Z."/>
            <person name="Hegedus B."/>
            <person name="Baldrian P."/>
            <person name="Stursova M."/>
            <person name="Weitz H."/>
            <person name="Taylor A."/>
            <person name="Grigoriev I.V."/>
            <person name="Nagy L.G."/>
            <person name="Martin F."/>
            <person name="Kauserud H."/>
        </authorList>
    </citation>
    <scope>NUCLEOTIDE SEQUENCE</scope>
    <source>
        <strain evidence="3">CBHHK173m</strain>
    </source>
</reference>
<protein>
    <recommendedName>
        <fullName evidence="2">DUF6533 domain-containing protein</fullName>
    </recommendedName>
</protein>
<keyword evidence="1" id="KW-0812">Transmembrane</keyword>
<evidence type="ECO:0000256" key="1">
    <source>
        <dbReference type="SAM" id="Phobius"/>
    </source>
</evidence>
<feature type="transmembrane region" description="Helical" evidence="1">
    <location>
        <begin position="182"/>
        <end position="201"/>
    </location>
</feature>
<keyword evidence="1" id="KW-0472">Membrane</keyword>
<feature type="transmembrane region" description="Helical" evidence="1">
    <location>
        <begin position="82"/>
        <end position="103"/>
    </location>
</feature>